<accession>A0AAV1TIW5</accession>
<sequence length="212" mass="22985">MPSAQLEQQFQARIAQAKEAARLASIAASARASCPLTGTSLAPIAPVSTTFQSSAPVAESFQLETIPFDVKNRVDRLVEFVARNGIAFELTVKQREQNNPDFAFLNPGGPFSDYYEWKKQQQMDGAPVSRQGPVLGSAFPAASVPTDVLGDMSVGAMANVCKFAKVRGVQPYAPIPPEVILRVGSLPPVEPARLEVRLMEFYRDEGGSCRRD</sequence>
<reference evidence="2" key="1">
    <citation type="submission" date="2024-01" db="EMBL/GenBank/DDBJ databases">
        <authorList>
            <person name="Webb A."/>
        </authorList>
    </citation>
    <scope>NUCLEOTIDE SEQUENCE</scope>
    <source>
        <strain evidence="2">Pm1</strain>
    </source>
</reference>
<dbReference type="Gene3D" id="1.10.10.790">
    <property type="entry name" value="Surp module"/>
    <property type="match status" value="1"/>
</dbReference>
<evidence type="ECO:0000313" key="3">
    <source>
        <dbReference type="Proteomes" id="UP001162060"/>
    </source>
</evidence>
<evidence type="ECO:0000259" key="1">
    <source>
        <dbReference type="PROSITE" id="PS50128"/>
    </source>
</evidence>
<name>A0AAV1TIW5_9STRA</name>
<dbReference type="PROSITE" id="PS50128">
    <property type="entry name" value="SURP"/>
    <property type="match status" value="1"/>
</dbReference>
<feature type="domain" description="SURP motif" evidence="1">
    <location>
        <begin position="73"/>
        <end position="115"/>
    </location>
</feature>
<dbReference type="AlphaFoldDB" id="A0AAV1TIW5"/>
<proteinExistence type="predicted"/>
<dbReference type="Pfam" id="PF01805">
    <property type="entry name" value="Surp"/>
    <property type="match status" value="1"/>
</dbReference>
<protein>
    <recommendedName>
        <fullName evidence="1">SURP motif domain-containing protein</fullName>
    </recommendedName>
</protein>
<dbReference type="SUPFAM" id="SSF109905">
    <property type="entry name" value="Surp module (SWAP domain)"/>
    <property type="match status" value="1"/>
</dbReference>
<dbReference type="GO" id="GO:0003723">
    <property type="term" value="F:RNA binding"/>
    <property type="evidence" value="ECO:0007669"/>
    <property type="project" value="InterPro"/>
</dbReference>
<dbReference type="EMBL" id="CAKLBY020000049">
    <property type="protein sequence ID" value="CAK7919599.1"/>
    <property type="molecule type" value="Genomic_DNA"/>
</dbReference>
<evidence type="ECO:0000313" key="2">
    <source>
        <dbReference type="EMBL" id="CAK7919599.1"/>
    </source>
</evidence>
<organism evidence="2 3">
    <name type="scientific">Peronospora matthiolae</name>
    <dbReference type="NCBI Taxonomy" id="2874970"/>
    <lineage>
        <taxon>Eukaryota</taxon>
        <taxon>Sar</taxon>
        <taxon>Stramenopiles</taxon>
        <taxon>Oomycota</taxon>
        <taxon>Peronosporomycetes</taxon>
        <taxon>Peronosporales</taxon>
        <taxon>Peronosporaceae</taxon>
        <taxon>Peronospora</taxon>
    </lineage>
</organism>
<dbReference type="PANTHER" id="PTHR12323">
    <property type="entry name" value="SR-RELATED CTD ASSOCIATED FACTOR 6"/>
    <property type="match status" value="1"/>
</dbReference>
<dbReference type="Proteomes" id="UP001162060">
    <property type="component" value="Unassembled WGS sequence"/>
</dbReference>
<comment type="caution">
    <text evidence="2">The sequence shown here is derived from an EMBL/GenBank/DDBJ whole genome shotgun (WGS) entry which is preliminary data.</text>
</comment>
<dbReference type="InterPro" id="IPR000061">
    <property type="entry name" value="Surp"/>
</dbReference>
<dbReference type="InterPro" id="IPR035967">
    <property type="entry name" value="SWAP/Surp_sf"/>
</dbReference>
<dbReference type="PANTHER" id="PTHR12323:SF0">
    <property type="entry name" value="CALCIUM HOMEOSTASIS ENDOPLASMIC RETICULUM PROTEIN"/>
    <property type="match status" value="1"/>
</dbReference>
<dbReference type="GO" id="GO:0048471">
    <property type="term" value="C:perinuclear region of cytoplasm"/>
    <property type="evidence" value="ECO:0007669"/>
    <property type="project" value="TreeGrafter"/>
</dbReference>
<dbReference type="GO" id="GO:0006874">
    <property type="term" value="P:intracellular calcium ion homeostasis"/>
    <property type="evidence" value="ECO:0007669"/>
    <property type="project" value="TreeGrafter"/>
</dbReference>
<dbReference type="GO" id="GO:0006396">
    <property type="term" value="P:RNA processing"/>
    <property type="evidence" value="ECO:0007669"/>
    <property type="project" value="InterPro"/>
</dbReference>
<gene>
    <name evidence="2" type="ORF">PM001_LOCUS6044</name>
</gene>
<dbReference type="SMART" id="SM00648">
    <property type="entry name" value="SWAP"/>
    <property type="match status" value="1"/>
</dbReference>